<proteinExistence type="predicted"/>
<name>E3MN62_CAERE</name>
<organism evidence="2">
    <name type="scientific">Caenorhabditis remanei</name>
    <name type="common">Caenorhabditis vulgaris</name>
    <dbReference type="NCBI Taxonomy" id="31234"/>
    <lineage>
        <taxon>Eukaryota</taxon>
        <taxon>Metazoa</taxon>
        <taxon>Ecdysozoa</taxon>
        <taxon>Nematoda</taxon>
        <taxon>Chromadorea</taxon>
        <taxon>Rhabditida</taxon>
        <taxon>Rhabditina</taxon>
        <taxon>Rhabditomorpha</taxon>
        <taxon>Rhabditoidea</taxon>
        <taxon>Rhabditidae</taxon>
        <taxon>Peloderinae</taxon>
        <taxon>Caenorhabditis</taxon>
    </lineage>
</organism>
<dbReference type="AlphaFoldDB" id="E3MN62"/>
<evidence type="ECO:0000313" key="2">
    <source>
        <dbReference type="Proteomes" id="UP000008281"/>
    </source>
</evidence>
<dbReference type="Proteomes" id="UP000008281">
    <property type="component" value="Unassembled WGS sequence"/>
</dbReference>
<evidence type="ECO:0000313" key="1">
    <source>
        <dbReference type="EMBL" id="EFP06003.1"/>
    </source>
</evidence>
<accession>E3MN62</accession>
<reference evidence="1" key="1">
    <citation type="submission" date="2007-07" db="EMBL/GenBank/DDBJ databases">
        <title>PCAP assembly of the Caenorhabditis remanei genome.</title>
        <authorList>
            <consortium name="The Caenorhabditis remanei Sequencing Consortium"/>
            <person name="Wilson R.K."/>
        </authorList>
    </citation>
    <scope>NUCLEOTIDE SEQUENCE [LARGE SCALE GENOMIC DNA]</scope>
    <source>
        <strain evidence="1">PB4641</strain>
    </source>
</reference>
<dbReference type="OrthoDB" id="5907376at2759"/>
<gene>
    <name evidence="1" type="ORF">CRE_04957</name>
</gene>
<protein>
    <submittedName>
        <fullName evidence="1">Uncharacterized protein</fullName>
    </submittedName>
</protein>
<sequence>MSAKPFETETIESISFAVGEALALLIIWVIYMIGKLYLRIVYYIKSRSAAEPAVKLSGKSVDVHSVESINLDDEKKDIKEERGRFVLTIPVTPAVKGDEYIYV</sequence>
<keyword evidence="2" id="KW-1185">Reference proteome</keyword>
<dbReference type="EMBL" id="DS268459">
    <property type="protein sequence ID" value="EFP06003.1"/>
    <property type="molecule type" value="Genomic_DNA"/>
</dbReference>
<dbReference type="HOGENOM" id="CLU_2266237_0_0_1"/>